<dbReference type="Proteomes" id="UP000076825">
    <property type="component" value="Chromosome 1"/>
</dbReference>
<dbReference type="SUPFAM" id="SSF88874">
    <property type="entry name" value="Receptor-binding domain of short tail fibre protein gp12"/>
    <property type="match status" value="1"/>
</dbReference>
<name>A0A157SJN6_9BORD</name>
<dbReference type="PATRIC" id="fig|123899.6.peg.2278"/>
<evidence type="ECO:0000313" key="3">
    <source>
        <dbReference type="EMBL" id="SAI70615.1"/>
    </source>
</evidence>
<evidence type="ECO:0000259" key="2">
    <source>
        <dbReference type="Pfam" id="PF12571"/>
    </source>
</evidence>
<accession>A0A157SJN6</accession>
<dbReference type="OrthoDB" id="9810174at2"/>
<protein>
    <submittedName>
        <fullName evidence="3">Phage Tail Collar Domain</fullName>
    </submittedName>
</protein>
<dbReference type="InterPro" id="IPR037053">
    <property type="entry name" value="Phage_tail_collar_dom_sf"/>
</dbReference>
<dbReference type="GeneID" id="71769473"/>
<keyword evidence="4" id="KW-1185">Reference proteome</keyword>
<feature type="domain" description="Phage tail collar" evidence="1">
    <location>
        <begin position="818"/>
        <end position="858"/>
    </location>
</feature>
<reference evidence="3 4" key="1">
    <citation type="submission" date="2016-04" db="EMBL/GenBank/DDBJ databases">
        <authorList>
            <consortium name="Pathogen Informatics"/>
        </authorList>
    </citation>
    <scope>NUCLEOTIDE SEQUENCE [LARGE SCALE GENOMIC DNA]</scope>
    <source>
        <strain evidence="3 4">H044680328</strain>
    </source>
</reference>
<dbReference type="CDD" id="cd19958">
    <property type="entry name" value="pyocin_knob"/>
    <property type="match status" value="1"/>
</dbReference>
<dbReference type="PANTHER" id="PTHR35191">
    <property type="entry name" value="PROPHAGE SIDE TAIL FIBER PROTEIN HOMOLOG STFQ-RELATED"/>
    <property type="match status" value="1"/>
</dbReference>
<dbReference type="InterPro" id="IPR011083">
    <property type="entry name" value="Phage_tail_collar_dom"/>
</dbReference>
<dbReference type="Pfam" id="PF07484">
    <property type="entry name" value="Collar"/>
    <property type="match status" value="1"/>
</dbReference>
<gene>
    <name evidence="3" type="ORF">SAMEA3906487_02290</name>
</gene>
<evidence type="ECO:0000259" key="1">
    <source>
        <dbReference type="Pfam" id="PF07484"/>
    </source>
</evidence>
<dbReference type="PANTHER" id="PTHR35191:SF1">
    <property type="entry name" value="PROPHAGE SIDE TAIL FIBER PROTEIN HOMOLOG STFQ-RELATED"/>
    <property type="match status" value="1"/>
</dbReference>
<dbReference type="STRING" id="123899.SAMEA3906487_02290"/>
<proteinExistence type="predicted"/>
<dbReference type="RefSeq" id="WP_082832978.1">
    <property type="nucleotide sequence ID" value="NZ_CP016340.1"/>
</dbReference>
<dbReference type="AlphaFoldDB" id="A0A157SJN6"/>
<dbReference type="InterPro" id="IPR022225">
    <property type="entry name" value="Phage_tail_fibre_N"/>
</dbReference>
<dbReference type="InterPro" id="IPR051934">
    <property type="entry name" value="Phage_Tail_Fiber_Structural"/>
</dbReference>
<dbReference type="KEGG" id="btrm:SAMEA390648702290"/>
<evidence type="ECO:0000313" key="4">
    <source>
        <dbReference type="Proteomes" id="UP000076825"/>
    </source>
</evidence>
<dbReference type="Gene3D" id="3.90.1340.10">
    <property type="entry name" value="Phage tail collar domain"/>
    <property type="match status" value="1"/>
</dbReference>
<organism evidence="3 4">
    <name type="scientific">Bordetella trematum</name>
    <dbReference type="NCBI Taxonomy" id="123899"/>
    <lineage>
        <taxon>Bacteria</taxon>
        <taxon>Pseudomonadati</taxon>
        <taxon>Pseudomonadota</taxon>
        <taxon>Betaproteobacteria</taxon>
        <taxon>Burkholderiales</taxon>
        <taxon>Alcaligenaceae</taxon>
        <taxon>Bordetella</taxon>
    </lineage>
</organism>
<feature type="domain" description="Phage tail fibre protein N-terminal" evidence="2">
    <location>
        <begin position="1"/>
        <end position="150"/>
    </location>
</feature>
<dbReference type="EMBL" id="LT546645">
    <property type="protein sequence ID" value="SAI70615.1"/>
    <property type="molecule type" value="Genomic_DNA"/>
</dbReference>
<dbReference type="Pfam" id="PF12571">
    <property type="entry name" value="Phage_tail_fib"/>
    <property type="match status" value="1"/>
</dbReference>
<sequence length="975" mass="99488">MSATYFGILTKYGEEREAQAHALGIPLKITSLSVGDGGGIVPTPDRLQTAVIGEWRRKPLNQLSTDPANPSWLIAEQVIPENEGGNWIRTLGLHDDTGGLVAVANCPPTYKPLLAEGSGRTQVIRMVLMVSSAANFELKIDPAVVLATRKYVDDGLALKLDKTGTAVAAAKLATARTIALTGDGTASVSFDGSKNMSAALTLAASGVTAGTAGSGNEIPVITVDAKGRVVNLGKAVVGNSATATKLAAARQFSITGGATAGSVSFDGSGNVTLNVTALDVSKATAGTLPVARGGTGSTSFAARSYLTGAGSGPLVPRTAVEVLEDIKALPKAGGTMEGPISLGAGAAIGAEYGSTSIARTAHVILPDGGGFSSNNGSIPGAMKITLPSTSVGANTMLRLRVEVFEYSGSKPVTILLDGYVQSKKTWSRAGATIIAGEPTSDSSIRFGHDAEGVPCIWIGELSKGWLYPTITVAEVLAKYNANGATVAAWGTGWKVEPVTAFETVDITLPGGNLTFGRSDIQNVAGLEDALAKKTSTSVMLTAGNGLNGGGNLAANRSFELGTPGTITKASSNAVQSTSHTHALDISAADIGAASSDVILTAGNGLSGGGNLSGNRAFSLGTPGTITKASSNAVQSTSHTHALDISAADIGAASSGVILTAGNGLSGGGSLGANRTFTLGTPGKLSATTASAVTAESHTHELDTQANQMDTTSGRLLLVGAFGLGAYNPLGSADLDTIVIPGSYGQNSNLGATLENNYPVAGAAGTLDVGVAGSYIVTHTFTTFNPVRLFVRSRHSTTSWKPWVEYVSTDTVKLKSPAGRIAYMARRTAPPGWLKANGAAISVAAYPELDGAIYCGDAANSTADFGYRCTNGASPATTRSTTGEFIVLPDLRGEFTRGWDDGRGIDRSRAFGTYQSDTFKAHRHTLSTSVNRGVGGISGSLERVPFVSDSYEPETISEGGVETRPRNIALLACISY</sequence>